<dbReference type="Gene3D" id="2.30.30.100">
    <property type="match status" value="1"/>
</dbReference>
<dbReference type="InterPro" id="IPR034100">
    <property type="entry name" value="Sm_F"/>
</dbReference>
<evidence type="ECO:0000256" key="9">
    <source>
        <dbReference type="ARBA" id="ARBA00030144"/>
    </source>
</evidence>
<dbReference type="CDD" id="cd01722">
    <property type="entry name" value="Sm_F"/>
    <property type="match status" value="1"/>
</dbReference>
<keyword evidence="5 10" id="KW-0694">RNA-binding</keyword>
<reference evidence="12" key="1">
    <citation type="journal article" date="2014" name="Genome Announc.">
        <title>Genome sequence of the yeast Cyberlindnera fabianii (Hansenula fabianii).</title>
        <authorList>
            <person name="Freel K.C."/>
            <person name="Sarilar V."/>
            <person name="Neuveglise C."/>
            <person name="Devillers H."/>
            <person name="Friedrich A."/>
            <person name="Schacherer J."/>
        </authorList>
    </citation>
    <scope>NUCLEOTIDE SEQUENCE</scope>
    <source>
        <strain evidence="12">YJS4271</strain>
    </source>
</reference>
<dbReference type="InterPro" id="IPR001163">
    <property type="entry name" value="Sm_dom_euk/arc"/>
</dbReference>
<dbReference type="OrthoDB" id="409625at2759"/>
<evidence type="ECO:0000256" key="3">
    <source>
        <dbReference type="ARBA" id="ARBA00022664"/>
    </source>
</evidence>
<keyword evidence="7 10" id="KW-0539">Nucleus</keyword>
<keyword evidence="4 10" id="KW-0747">Spliceosome</keyword>
<dbReference type="PROSITE" id="PS52002">
    <property type="entry name" value="SM"/>
    <property type="match status" value="1"/>
</dbReference>
<dbReference type="VEuPathDB" id="FungiDB:BON22_1434"/>
<dbReference type="InterPro" id="IPR016487">
    <property type="entry name" value="Lsm6/sSmF"/>
</dbReference>
<proteinExistence type="inferred from homology"/>
<dbReference type="GO" id="GO:0005685">
    <property type="term" value="C:U1 snRNP"/>
    <property type="evidence" value="ECO:0007669"/>
    <property type="project" value="TreeGrafter"/>
</dbReference>
<keyword evidence="8 10" id="KW-0687">Ribonucleoprotein</keyword>
<keyword evidence="3 10" id="KW-0507">mRNA processing</keyword>
<evidence type="ECO:0000259" key="11">
    <source>
        <dbReference type="PROSITE" id="PS52002"/>
    </source>
</evidence>
<dbReference type="InterPro" id="IPR047575">
    <property type="entry name" value="Sm"/>
</dbReference>
<feature type="domain" description="Sm" evidence="11">
    <location>
        <begin position="7"/>
        <end position="80"/>
    </location>
</feature>
<dbReference type="PANTHER" id="PTHR11021">
    <property type="entry name" value="SMALL NUCLEAR RIBONUCLEOPROTEIN F SNRNP-F"/>
    <property type="match status" value="1"/>
</dbReference>
<dbReference type="EMBL" id="LK052901">
    <property type="protein sequence ID" value="CDR44951.1"/>
    <property type="molecule type" value="Genomic_DNA"/>
</dbReference>
<dbReference type="PhylomeDB" id="A0A061B4S2"/>
<dbReference type="PANTHER" id="PTHR11021:SF0">
    <property type="entry name" value="SMALL NUCLEAR RIBONUCLEOPROTEIN F"/>
    <property type="match status" value="1"/>
</dbReference>
<sequence>MSLNVVNPKPFIKELVGKPVIVKLKFNNTSYKGVLASSDNYFNVSLTDPEEIVDGQSTKLGNDLFIRCNNVLYIRQLDESAAEEQV</sequence>
<comment type="subcellular location">
    <subcellularLocation>
        <location evidence="1 10">Nucleus</location>
    </subcellularLocation>
</comment>
<evidence type="ECO:0000256" key="10">
    <source>
        <dbReference type="PIRNR" id="PIRNR006609"/>
    </source>
</evidence>
<evidence type="ECO:0000313" key="12">
    <source>
        <dbReference type="EMBL" id="CDR44951.1"/>
    </source>
</evidence>
<protein>
    <recommendedName>
        <fullName evidence="9">Sm protein F</fullName>
    </recommendedName>
</protein>
<dbReference type="GO" id="GO:0071013">
    <property type="term" value="C:catalytic step 2 spliceosome"/>
    <property type="evidence" value="ECO:0007669"/>
    <property type="project" value="TreeGrafter"/>
</dbReference>
<evidence type="ECO:0000256" key="4">
    <source>
        <dbReference type="ARBA" id="ARBA00022728"/>
    </source>
</evidence>
<evidence type="ECO:0000256" key="7">
    <source>
        <dbReference type="ARBA" id="ARBA00023242"/>
    </source>
</evidence>
<dbReference type="GO" id="GO:0034715">
    <property type="term" value="C:pICln-Sm protein complex"/>
    <property type="evidence" value="ECO:0007669"/>
    <property type="project" value="TreeGrafter"/>
</dbReference>
<dbReference type="Pfam" id="PF01423">
    <property type="entry name" value="LSM"/>
    <property type="match status" value="1"/>
</dbReference>
<evidence type="ECO:0000256" key="8">
    <source>
        <dbReference type="ARBA" id="ARBA00023274"/>
    </source>
</evidence>
<dbReference type="InterPro" id="IPR010920">
    <property type="entry name" value="LSM_dom_sf"/>
</dbReference>
<dbReference type="AlphaFoldDB" id="A0A061B4S2"/>
<accession>A0A061B4S2</accession>
<name>A0A061B4S2_CYBFA</name>
<dbReference type="SUPFAM" id="SSF50182">
    <property type="entry name" value="Sm-like ribonucleoproteins"/>
    <property type="match status" value="1"/>
</dbReference>
<evidence type="ECO:0000256" key="6">
    <source>
        <dbReference type="ARBA" id="ARBA00023187"/>
    </source>
</evidence>
<evidence type="ECO:0000256" key="5">
    <source>
        <dbReference type="ARBA" id="ARBA00022884"/>
    </source>
</evidence>
<dbReference type="PIRSF" id="PIRSF006609">
    <property type="entry name" value="snRNP_SmF"/>
    <property type="match status" value="1"/>
</dbReference>
<keyword evidence="6 10" id="KW-0508">mRNA splicing</keyword>
<evidence type="ECO:0000256" key="2">
    <source>
        <dbReference type="ARBA" id="ARBA00007927"/>
    </source>
</evidence>
<dbReference type="GO" id="GO:0003723">
    <property type="term" value="F:RNA binding"/>
    <property type="evidence" value="ECO:0007669"/>
    <property type="project" value="UniProtKB-UniRule"/>
</dbReference>
<organism evidence="12">
    <name type="scientific">Cyberlindnera fabianii</name>
    <name type="common">Yeast</name>
    <name type="synonym">Hansenula fabianii</name>
    <dbReference type="NCBI Taxonomy" id="36022"/>
    <lineage>
        <taxon>Eukaryota</taxon>
        <taxon>Fungi</taxon>
        <taxon>Dikarya</taxon>
        <taxon>Ascomycota</taxon>
        <taxon>Saccharomycotina</taxon>
        <taxon>Saccharomycetes</taxon>
        <taxon>Phaffomycetales</taxon>
        <taxon>Phaffomycetaceae</taxon>
        <taxon>Cyberlindnera</taxon>
    </lineage>
</organism>
<dbReference type="GO" id="GO:0000398">
    <property type="term" value="P:mRNA splicing, via spliceosome"/>
    <property type="evidence" value="ECO:0007669"/>
    <property type="project" value="InterPro"/>
</dbReference>
<dbReference type="SMART" id="SM00651">
    <property type="entry name" value="Sm"/>
    <property type="match status" value="1"/>
</dbReference>
<evidence type="ECO:0000256" key="1">
    <source>
        <dbReference type="ARBA" id="ARBA00004123"/>
    </source>
</evidence>
<gene>
    <name evidence="12" type="ORF">CYFA0S_16e00386g</name>
</gene>
<comment type="similarity">
    <text evidence="2 10">Belongs to the snRNP Sm proteins family. SmF/LSm6 subfamily.</text>
</comment>